<gene>
    <name evidence="2" type="ORF">BBBOND_0200360</name>
</gene>
<keyword evidence="3" id="KW-1185">Reference proteome</keyword>
<organism evidence="2 3">
    <name type="scientific">Babesia bigemina</name>
    <dbReference type="NCBI Taxonomy" id="5866"/>
    <lineage>
        <taxon>Eukaryota</taxon>
        <taxon>Sar</taxon>
        <taxon>Alveolata</taxon>
        <taxon>Apicomplexa</taxon>
        <taxon>Aconoidasida</taxon>
        <taxon>Piroplasmida</taxon>
        <taxon>Babesiidae</taxon>
        <taxon>Babesia</taxon>
    </lineage>
</organism>
<feature type="compositionally biased region" description="Basic residues" evidence="1">
    <location>
        <begin position="53"/>
        <end position="62"/>
    </location>
</feature>
<dbReference type="AlphaFoldDB" id="A0A061D7L3"/>
<proteinExistence type="predicted"/>
<evidence type="ECO:0000256" key="1">
    <source>
        <dbReference type="SAM" id="MobiDB-lite"/>
    </source>
</evidence>
<dbReference type="OrthoDB" id="366181at2759"/>
<dbReference type="VEuPathDB" id="PiroplasmaDB:BBBOND_0200360"/>
<evidence type="ECO:0000313" key="2">
    <source>
        <dbReference type="EMBL" id="CDR94879.1"/>
    </source>
</evidence>
<protein>
    <recommendedName>
        <fullName evidence="4">Ribosome recycling factor domain-containing protein</fullName>
    </recommendedName>
</protein>
<dbReference type="InterPro" id="IPR036191">
    <property type="entry name" value="RRF_sf"/>
</dbReference>
<dbReference type="GeneID" id="24563420"/>
<dbReference type="RefSeq" id="XP_012767065.1">
    <property type="nucleotide sequence ID" value="XM_012911611.1"/>
</dbReference>
<dbReference type="OMA" id="VNIGNNW"/>
<evidence type="ECO:0008006" key="4">
    <source>
        <dbReference type="Google" id="ProtNLM"/>
    </source>
</evidence>
<dbReference type="SUPFAM" id="SSF55194">
    <property type="entry name" value="Ribosome recycling factor, RRF"/>
    <property type="match status" value="1"/>
</dbReference>
<feature type="compositionally biased region" description="Acidic residues" evidence="1">
    <location>
        <begin position="68"/>
        <end position="81"/>
    </location>
</feature>
<name>A0A061D7L3_BABBI</name>
<sequence>MLLRRLCLCAANRRLAGPVSRWIPALRVIEQTPVCLPSPYALTHRDHFASKAKQQKRAKTKQVARSESDDEDGESDDGDDEEYFDIDEHLDRIKEIEANALSALGDLKPVAVTSDDLEEIQINKDKLADLAQVVFKSPIVANLHVFDVKVKSKIVRELTLLRDDWSVQSDEDDLIVLRMPSPNSPQVQQRIAQQAAAVQERHHQMLQQALSKAAAKIKQVNIGNNWHKKQHDQLNAAAKGVRERIKAAVKQLTAH</sequence>
<dbReference type="KEGG" id="bbig:BBBOND_0200360"/>
<accession>A0A061D7L3</accession>
<dbReference type="Proteomes" id="UP000033188">
    <property type="component" value="Chromosome 2"/>
</dbReference>
<feature type="region of interest" description="Disordered" evidence="1">
    <location>
        <begin position="51"/>
        <end position="81"/>
    </location>
</feature>
<dbReference type="EMBL" id="LK391708">
    <property type="protein sequence ID" value="CDR94879.1"/>
    <property type="molecule type" value="Genomic_DNA"/>
</dbReference>
<reference evidence="3" key="1">
    <citation type="submission" date="2014-06" db="EMBL/GenBank/DDBJ databases">
        <authorList>
            <person name="Aslett M."/>
            <person name="De Silva N."/>
        </authorList>
    </citation>
    <scope>NUCLEOTIDE SEQUENCE [LARGE SCALE GENOMIC DNA]</scope>
    <source>
        <strain evidence="3">Bond</strain>
    </source>
</reference>
<evidence type="ECO:0000313" key="3">
    <source>
        <dbReference type="Proteomes" id="UP000033188"/>
    </source>
</evidence>